<dbReference type="InterPro" id="IPR018122">
    <property type="entry name" value="TF_fork_head_CS_1"/>
</dbReference>
<dbReference type="Pfam" id="PF10401">
    <property type="entry name" value="IRF-3"/>
    <property type="match status" value="1"/>
</dbReference>
<comment type="caution">
    <text evidence="7">The sequence shown here is derived from an EMBL/GenBank/DDBJ whole genome shotgun (WGS) entry which is preliminary data.</text>
</comment>
<keyword evidence="8" id="KW-1185">Reference proteome</keyword>
<dbReference type="InterPro" id="IPR008984">
    <property type="entry name" value="SMAD_FHA_dom_sf"/>
</dbReference>
<name>A0ABQ7SPM0_PHRPL</name>
<dbReference type="InterPro" id="IPR036388">
    <property type="entry name" value="WH-like_DNA-bd_sf"/>
</dbReference>
<keyword evidence="2 4" id="KW-0238">DNA-binding</keyword>
<dbReference type="InterPro" id="IPR047364">
    <property type="entry name" value="FH_FOXS1"/>
</dbReference>
<dbReference type="PROSITE" id="PS00657">
    <property type="entry name" value="FORK_HEAD_1"/>
    <property type="match status" value="1"/>
</dbReference>
<feature type="domain" description="Fork-head" evidence="6">
    <location>
        <begin position="281"/>
        <end position="375"/>
    </location>
</feature>
<feature type="compositionally biased region" description="Polar residues" evidence="5">
    <location>
        <begin position="426"/>
        <end position="436"/>
    </location>
</feature>
<dbReference type="SUPFAM" id="SSF46785">
    <property type="entry name" value="Winged helix' DNA-binding domain"/>
    <property type="match status" value="1"/>
</dbReference>
<evidence type="ECO:0000256" key="4">
    <source>
        <dbReference type="PROSITE-ProRule" id="PRU00089"/>
    </source>
</evidence>
<dbReference type="CDD" id="cd20037">
    <property type="entry name" value="FH_FOXS1"/>
    <property type="match status" value="1"/>
</dbReference>
<dbReference type="Gene3D" id="2.60.200.10">
    <property type="match status" value="1"/>
</dbReference>
<proteinExistence type="predicted"/>
<evidence type="ECO:0000256" key="2">
    <source>
        <dbReference type="ARBA" id="ARBA00023125"/>
    </source>
</evidence>
<feature type="compositionally biased region" description="Basic and acidic residues" evidence="5">
    <location>
        <begin position="80"/>
        <end position="92"/>
    </location>
</feature>
<feature type="region of interest" description="Disordered" evidence="5">
    <location>
        <begin position="378"/>
        <end position="457"/>
    </location>
</feature>
<dbReference type="Proteomes" id="UP000826234">
    <property type="component" value="Unassembled WGS sequence"/>
</dbReference>
<gene>
    <name evidence="7" type="ORF">JD844_019303</name>
</gene>
<feature type="DNA-binding region" description="Fork-head" evidence="4">
    <location>
        <begin position="281"/>
        <end position="375"/>
    </location>
</feature>
<comment type="subcellular location">
    <subcellularLocation>
        <location evidence="1 4">Nucleus</location>
    </subcellularLocation>
</comment>
<dbReference type="PANTHER" id="PTHR11829">
    <property type="entry name" value="FORKHEAD BOX PROTEIN"/>
    <property type="match status" value="1"/>
</dbReference>
<dbReference type="InterPro" id="IPR050211">
    <property type="entry name" value="FOX_domain-containing"/>
</dbReference>
<dbReference type="PRINTS" id="PR00053">
    <property type="entry name" value="FORKHEAD"/>
</dbReference>
<feature type="compositionally biased region" description="Basic and acidic residues" evidence="5">
    <location>
        <begin position="46"/>
        <end position="55"/>
    </location>
</feature>
<dbReference type="InterPro" id="IPR017855">
    <property type="entry name" value="SMAD-like_dom_sf"/>
</dbReference>
<accession>A0ABQ7SPM0</accession>
<feature type="region of interest" description="Disordered" evidence="5">
    <location>
        <begin position="41"/>
        <end position="112"/>
    </location>
</feature>
<organism evidence="7 8">
    <name type="scientific">Phrynosoma platyrhinos</name>
    <name type="common">Desert horned lizard</name>
    <dbReference type="NCBI Taxonomy" id="52577"/>
    <lineage>
        <taxon>Eukaryota</taxon>
        <taxon>Metazoa</taxon>
        <taxon>Chordata</taxon>
        <taxon>Craniata</taxon>
        <taxon>Vertebrata</taxon>
        <taxon>Euteleostomi</taxon>
        <taxon>Lepidosauria</taxon>
        <taxon>Squamata</taxon>
        <taxon>Bifurcata</taxon>
        <taxon>Unidentata</taxon>
        <taxon>Episquamata</taxon>
        <taxon>Toxicofera</taxon>
        <taxon>Iguania</taxon>
        <taxon>Phrynosomatidae</taxon>
        <taxon>Phrynosomatinae</taxon>
        <taxon>Phrynosoma</taxon>
    </lineage>
</organism>
<dbReference type="InterPro" id="IPR036390">
    <property type="entry name" value="WH_DNA-bd_sf"/>
</dbReference>
<feature type="compositionally biased region" description="Polar residues" evidence="5">
    <location>
        <begin position="56"/>
        <end position="65"/>
    </location>
</feature>
<dbReference type="InterPro" id="IPR030456">
    <property type="entry name" value="TF_fork_head_CS_2"/>
</dbReference>
<dbReference type="SUPFAM" id="SSF49879">
    <property type="entry name" value="SMAD/FHA domain"/>
    <property type="match status" value="1"/>
</dbReference>
<dbReference type="PROSITE" id="PS00658">
    <property type="entry name" value="FORK_HEAD_2"/>
    <property type="match status" value="1"/>
</dbReference>
<evidence type="ECO:0000313" key="7">
    <source>
        <dbReference type="EMBL" id="KAH0619316.1"/>
    </source>
</evidence>
<evidence type="ECO:0000313" key="8">
    <source>
        <dbReference type="Proteomes" id="UP000826234"/>
    </source>
</evidence>
<evidence type="ECO:0000256" key="5">
    <source>
        <dbReference type="SAM" id="MobiDB-lite"/>
    </source>
</evidence>
<protein>
    <recommendedName>
        <fullName evidence="6">Fork-head domain-containing protein</fullName>
    </recommendedName>
</protein>
<dbReference type="EMBL" id="JAIPUX010005289">
    <property type="protein sequence ID" value="KAH0619316.1"/>
    <property type="molecule type" value="Genomic_DNA"/>
</dbReference>
<reference evidence="7 8" key="1">
    <citation type="journal article" date="2022" name="Gigascience">
        <title>A chromosome-level genome assembly and annotation of the desert horned lizard, Phrynosoma platyrhinos, provides insight into chromosomal rearrangements among reptiles.</title>
        <authorList>
            <person name="Koochekian N."/>
            <person name="Ascanio A."/>
            <person name="Farleigh K."/>
            <person name="Card D.C."/>
            <person name="Schield D.R."/>
            <person name="Castoe T.A."/>
            <person name="Jezkova T."/>
        </authorList>
    </citation>
    <scope>NUCLEOTIDE SEQUENCE [LARGE SCALE GENOMIC DNA]</scope>
    <source>
        <strain evidence="7">NK-2021</strain>
    </source>
</reference>
<dbReference type="InterPro" id="IPR019471">
    <property type="entry name" value="Interferon_reg_factor-3"/>
</dbReference>
<feature type="compositionally biased region" description="Polar residues" evidence="5">
    <location>
        <begin position="96"/>
        <end position="112"/>
    </location>
</feature>
<dbReference type="PANTHER" id="PTHR11829:SF370">
    <property type="entry name" value="FORKHEAD BOX PROTEIN S1"/>
    <property type="match status" value="1"/>
</dbReference>
<dbReference type="SMART" id="SM01243">
    <property type="entry name" value="IRF-3"/>
    <property type="match status" value="1"/>
</dbReference>
<evidence type="ECO:0000259" key="6">
    <source>
        <dbReference type="PROSITE" id="PS50039"/>
    </source>
</evidence>
<dbReference type="InterPro" id="IPR001766">
    <property type="entry name" value="Fork_head_dom"/>
</dbReference>
<dbReference type="Pfam" id="PF00250">
    <property type="entry name" value="Forkhead"/>
    <property type="match status" value="1"/>
</dbReference>
<keyword evidence="3 4" id="KW-0539">Nucleus</keyword>
<dbReference type="SMART" id="SM00339">
    <property type="entry name" value="FH"/>
    <property type="match status" value="1"/>
</dbReference>
<evidence type="ECO:0000256" key="3">
    <source>
        <dbReference type="ARBA" id="ARBA00023242"/>
    </source>
</evidence>
<dbReference type="PROSITE" id="PS50039">
    <property type="entry name" value="FORK_HEAD_3"/>
    <property type="match status" value="1"/>
</dbReference>
<sequence length="718" mass="78863">MGVQGVELQGGRRETCRIKARVMKKSPRIFIQRVDQPKVFFTTKAPNKENRKESLQEPNTPATSAQERRLNGESIKVRRASSDSEQESKDDPMPTGHNSSMVAQASQKPNLAEQQELRGYLSEGEPPPQYQISFCFGEEYPATGNQKLIMAHVEPVFARDLFLHAQQLGPRSLQGSVSCNSDFPTNFTQILKQLKEEGWTTAKFKPCGGRETASLHRAGSLKSVAGERMQLEYPRPLSSHSVRPPICKTPGGSSQVAMGLSRYSTPEPFLGSRLPATDGTKPPYSYIALITMAIQSTPEKRITLSGIYRYIMGRFAYYRDNKQGWQNSIRHNLSLNECFVKMPRDDKKPGKGNYWTLDPDCYDMFENGSFLRRRRRFTRKRGPTQVSAEGKELKKLSKGQPGLNGQTLAGKAIKIEDAHSSPPTPSSGLLQSSCQEMPSPARPLPLEMPTSGQSHSDPTLLCQQQVGTGSLACAKLYMSKPRPPGLHPQSLSGSKSHLYDQESCFSSQPDCSQGKENTQQAGNLVLGIHLGDQMMPQQPTLPRAEVKEILQNPHRGLPGPPKNGLEGKETSQTFGQLAPSFPAILGPSRASQPSPTCLPTFEVEGYPKPSVLPVLGSLGYSNPDALGGNYQCRLQALNFCVNEHSRSTALEHLLASPPVQAISSSSSSAPAIQPSTFMQLHGEQESWSGNTFSLQGGNGYPLGLPHCLYRTPGMFFFE</sequence>
<dbReference type="Gene3D" id="1.10.10.10">
    <property type="entry name" value="Winged helix-like DNA-binding domain superfamily/Winged helix DNA-binding domain"/>
    <property type="match status" value="1"/>
</dbReference>
<evidence type="ECO:0000256" key="1">
    <source>
        <dbReference type="ARBA" id="ARBA00004123"/>
    </source>
</evidence>